<sequence>MKADKKILALLALNTLAAMPGEAAESKTDKLYNNIVKNIQTGKSNNKNFKLIENILKQKNKELKDLYLQGSYIVKPEYLEWQIFFSGFYNEKNKGDNTLSNAKYYSDPQKTSGESTLDPSQTSLYSDMEINGKFKPYKPEQESKFVDLGVSLNIKGIEKNMSDIIVEDTKPVVVSSSEISFNAPSSLSIPKINLAGFNPSTPKITTISFNPIPVLSLNGTGGGNGGITGFFPYGDGSGQNSIISQMDITSGTINVRTDRSTGSVPGNWDYDNPGYYSYTLNNVTGAPSAGLVYDSRSIYNPGTGTYTYEQALLPTGVYTDSINNNPGGYTSSVQGVFKVIDNPVTRFGTPGGNVNDLTVTLEGDVPNAQFLEQILHYDEHYSGIPDPVSGMWKTYTLDELEERSWITSAEKSELAGKFLDTALGHTTANRPFQYVENNSTWNLKGSNVVGVNIQAHGGWSDADSIFMNKGKITGLNEASSTNNLIGKQVAFMFTEGTAQRKQEGFDNTGTIEMRAPQSVIYLMTSNASSYDYSENSDSYGNNNINDNPGKHFLMNSGDIKLYGNNNIGVYTNNAPLMNKYNNEYNYTTSWNKSKGIGNGLQRTEIRFNNPLTILGDQSIGVDIERELNFANSKIKLDIGTEDPRQNVVNAAGVNGLENSGNAAGGDALYTDGSAGIYVNMTGNVIYESKYVYDQVNPANNINISTSHIDNPQFTLSDYLLNVGSYSRGGAGLRVEEYGDVILGSSSDASTNHEINLLAGGKNNAGIYISGDNAQVTTDGMILNIDGTEQVGTQIENNGIFYHKNGVITVNGTDNTGIAVKATGYGELSGGTVNVKAHNLGVYNNEKFNMVSGKITADGAAAVGVYSALSNLDTNLSGGTVRVENGGIGLYSDRNSVMNLSQGLTLQSGNKGLLFYNYDTAGLAGKYNMTGTVAATVENGGNAFYVKNGQSLTGYLNNSFTGSGKLDLTMQSGSKLYILEGKGTTMNLTAIDSMSAPGSLLTPNVEINSASVSDYIPLSMDKGTLVLDRSVNLDNSSDIYKRSEFTSVSVDVNSGTTLSGTQNGQIGIAQKNYSGTTGINEIKLDNAGVIDLSGSNSVGIAADYGHVININKIRTTGSNSIGIVSANGTLTENNGEVVIGGSDTAGIYGVNYLDGVTSSTVLGYGDDSININNNGKITSTGTDKVYGIYADNTAGAASSVILGSGSNIDLRTSNGAVGVYANNTNVTGGGTVTVGANGLGMYAKDSNVNLTGMTLNLYGNNALGFYLDGTTNFSGSGNINVDGQNIALFNTNSSGSFANNFNVTSTAGSSYVVGNVNNGTFYYNGTANLGANGSLINGANSAVLLDTSSNITGTGSNIVGAVLNGQYTGTAPAGFTSAVDGENRGSIVLGDNSAGLYGTNGAKLLNKGTINVGNASIGMSGKGTGSSLTNDGNITLGAGSEGIYGNESTSIINAGNITGISASGTGLYAESTSAMSINNSGIIDMQGNDSRGIYTKGTGIKTIVNTGTVKTGNSSDVSKPGTGIYSDNAGDIITNNGTVETGVSSVGIYSKSGTVNQNGQIKTGSNGTGIYADGATVNLTAGSVLETGTGNGVGVYALNGAAVVNNGTTITGNESYGYALKSGADLTNNTAAVLGESAVLVYADGAGTVINNGNISMTGSNNVGIYSENGGTIVNSALITGVTGQANMGIYNHGGSINNTGNISVGDSIIIDPNDSTKNSYAIGIYGDNSVMENYGDISVGANGVGIYTKKASVPAKNYGDITSSSDGAIGIFAEYSKVENYGDITLGGKNSIGIYGNKTSDIVNHGVITLNNDDSTGVMLNINSTLDNQGTINVNGNNSSAVVLKGGSKIINGGTMNIAGGVTGSTNISYGGTSYPIPSIINAGVIRVSENFETKGIDISIKVDPATITAPTIAADAGAAFVSNAVKFYAPTFNTTDPIGILSGFTAGTHADVYKFEDVFNPLTDDHGGPNTGLVKVKSKSLTWSATPVMDEDGCVDIWMQKIPYDDFTSGLWYEDFGRTLDEKYVGSVGKAGQIFDKLDSIETESDFRKTMASLSGNMYANMNQREETIIDVLGTSLNLLQDSKNNTKENVKINVIAGKGKLTEDTDGVIGYNYESVGVLALREVERTYKHTFGYSAGYLHTNYEMLDGNSSEEDADTLQLGLHNKYRSNDWILRNDLLGRVSFHNTDRNIDWTNTGRSEMNGTYETYSITSDNKLGKELSLGKNASITPYGGLDATYITRPAFNENGLEALEVQGNNAWSIMPKAGMELKGELPLGEKKQWKLKGAVDIAYGYELGDFNEREYARLVNVEQNYHKLSKPEEEKGVLSTKAIIGAEIEDRYGIFLTGEYKTGNNSENEYRAGLTLKAVF</sequence>
<proteinExistence type="predicted"/>
<dbReference type="InterPro" id="IPR005546">
    <property type="entry name" value="Autotransporte_beta"/>
</dbReference>
<dbReference type="EMBL" id="CP001739">
    <property type="protein sequence ID" value="ACZ10558.1"/>
    <property type="molecule type" value="Genomic_DNA"/>
</dbReference>
<feature type="signal peptide" evidence="1">
    <location>
        <begin position="1"/>
        <end position="23"/>
    </location>
</feature>
<dbReference type="KEGG" id="str:Sterm_3724"/>
<dbReference type="Pfam" id="PF25783">
    <property type="entry name" value="BigA_beta"/>
    <property type="match status" value="1"/>
</dbReference>
<dbReference type="SMART" id="SM00869">
    <property type="entry name" value="Autotransporter"/>
    <property type="match status" value="1"/>
</dbReference>
<keyword evidence="1" id="KW-0732">Signal</keyword>
<evidence type="ECO:0000313" key="3">
    <source>
        <dbReference type="EMBL" id="ACZ10558.1"/>
    </source>
</evidence>
<evidence type="ECO:0000259" key="2">
    <source>
        <dbReference type="PROSITE" id="PS51208"/>
    </source>
</evidence>
<dbReference type="RefSeq" id="WP_012863140.1">
    <property type="nucleotide sequence ID" value="NC_013517.1"/>
</dbReference>
<reference evidence="3 4" key="2">
    <citation type="journal article" date="2010" name="Stand. Genomic Sci.">
        <title>Complete genome sequence of Sebaldella termitidis type strain (NCTC 11300).</title>
        <authorList>
            <person name="Harmon-Smith M."/>
            <person name="Celia L."/>
            <person name="Chertkov O."/>
            <person name="Lapidus A."/>
            <person name="Copeland A."/>
            <person name="Glavina Del Rio T."/>
            <person name="Nolan M."/>
            <person name="Lucas S."/>
            <person name="Tice H."/>
            <person name="Cheng J.F."/>
            <person name="Han C."/>
            <person name="Detter J.C."/>
            <person name="Bruce D."/>
            <person name="Goodwin L."/>
            <person name="Pitluck S."/>
            <person name="Pati A."/>
            <person name="Liolios K."/>
            <person name="Ivanova N."/>
            <person name="Mavromatis K."/>
            <person name="Mikhailova N."/>
            <person name="Chen A."/>
            <person name="Palaniappan K."/>
            <person name="Land M."/>
            <person name="Hauser L."/>
            <person name="Chang Y.J."/>
            <person name="Jeffries C.D."/>
            <person name="Brettin T."/>
            <person name="Goker M."/>
            <person name="Beck B."/>
            <person name="Bristow J."/>
            <person name="Eisen J.A."/>
            <person name="Markowitz V."/>
            <person name="Hugenholtz P."/>
            <person name="Kyrpides N.C."/>
            <person name="Klenk H.P."/>
            <person name="Chen F."/>
        </authorList>
    </citation>
    <scope>NUCLEOTIDE SEQUENCE [LARGE SCALE GENOMIC DNA]</scope>
    <source>
        <strain evidence="4">ATCC 33386 / NCTC 11300</strain>
    </source>
</reference>
<name>D1ARS2_SEBTE</name>
<feature type="chain" id="PRO_5003020426" evidence="1">
    <location>
        <begin position="24"/>
        <end position="2370"/>
    </location>
</feature>
<evidence type="ECO:0000256" key="1">
    <source>
        <dbReference type="SAM" id="SignalP"/>
    </source>
</evidence>
<dbReference type="HOGENOM" id="CLU_229799_0_0_0"/>
<dbReference type="Pfam" id="PF03797">
    <property type="entry name" value="Autotransporter"/>
    <property type="match status" value="1"/>
</dbReference>
<gene>
    <name evidence="3" type="ordered locus">Sterm_3724</name>
</gene>
<feature type="domain" description="Autotransporter" evidence="2">
    <location>
        <begin position="2085"/>
        <end position="2370"/>
    </location>
</feature>
<dbReference type="InterPro" id="IPR036709">
    <property type="entry name" value="Autotransporte_beta_dom_sf"/>
</dbReference>
<dbReference type="Proteomes" id="UP000000845">
    <property type="component" value="Chromosome"/>
</dbReference>
<reference evidence="4" key="1">
    <citation type="submission" date="2009-09" db="EMBL/GenBank/DDBJ databases">
        <title>The complete chromosome of Sebaldella termitidis ATCC 33386.</title>
        <authorList>
            <consortium name="US DOE Joint Genome Institute (JGI-PGF)"/>
            <person name="Lucas S."/>
            <person name="Copeland A."/>
            <person name="Lapidus A."/>
            <person name="Glavina del Rio T."/>
            <person name="Dalin E."/>
            <person name="Tice H."/>
            <person name="Bruce D."/>
            <person name="Goodwin L."/>
            <person name="Pitluck S."/>
            <person name="Kyrpides N."/>
            <person name="Mavromatis K."/>
            <person name="Ivanova N."/>
            <person name="Mikhailova N."/>
            <person name="Sims D."/>
            <person name="Meincke L."/>
            <person name="Brettin T."/>
            <person name="Detter J.C."/>
            <person name="Han C."/>
            <person name="Larimer F."/>
            <person name="Land M."/>
            <person name="Hauser L."/>
            <person name="Markowitz V."/>
            <person name="Cheng J.F."/>
            <person name="Hugenholtz P."/>
            <person name="Woyke T."/>
            <person name="Wu D."/>
            <person name="Eisen J.A."/>
        </authorList>
    </citation>
    <scope>NUCLEOTIDE SEQUENCE [LARGE SCALE GENOMIC DNA]</scope>
    <source>
        <strain evidence="4">ATCC 33386 / NCTC 11300</strain>
    </source>
</reference>
<dbReference type="SUPFAM" id="SSF103515">
    <property type="entry name" value="Autotransporter"/>
    <property type="match status" value="1"/>
</dbReference>
<dbReference type="InterPro" id="IPR058034">
    <property type="entry name" value="BigA_beta"/>
</dbReference>
<organism evidence="3 4">
    <name type="scientific">Sebaldella termitidis (strain ATCC 33386 / NCTC 11300)</name>
    <dbReference type="NCBI Taxonomy" id="526218"/>
    <lineage>
        <taxon>Bacteria</taxon>
        <taxon>Fusobacteriati</taxon>
        <taxon>Fusobacteriota</taxon>
        <taxon>Fusobacteriia</taxon>
        <taxon>Fusobacteriales</taxon>
        <taxon>Leptotrichiaceae</taxon>
        <taxon>Sebaldella</taxon>
    </lineage>
</organism>
<dbReference type="PROSITE" id="PS51208">
    <property type="entry name" value="AUTOTRANSPORTER"/>
    <property type="match status" value="1"/>
</dbReference>
<dbReference type="STRING" id="526218.Sterm_3724"/>
<keyword evidence="4" id="KW-1185">Reference proteome</keyword>
<evidence type="ECO:0000313" key="4">
    <source>
        <dbReference type="Proteomes" id="UP000000845"/>
    </source>
</evidence>
<dbReference type="eggNOG" id="COG4625">
    <property type="taxonomic scope" value="Bacteria"/>
</dbReference>
<accession>D1ARS2</accession>
<dbReference type="eggNOG" id="COG3210">
    <property type="taxonomic scope" value="Bacteria"/>
</dbReference>
<protein>
    <submittedName>
        <fullName evidence="3">Outer membrane autotransporter barrel domain protein</fullName>
    </submittedName>
</protein>